<evidence type="ECO:0000313" key="2">
    <source>
        <dbReference type="Proteomes" id="UP000293483"/>
    </source>
</evidence>
<gene>
    <name evidence="1" type="ORF">EXE25_18265</name>
</gene>
<protein>
    <recommendedName>
        <fullName evidence="3">Bacteriophage protein</fullName>
    </recommendedName>
</protein>
<evidence type="ECO:0008006" key="3">
    <source>
        <dbReference type="Google" id="ProtNLM"/>
    </source>
</evidence>
<dbReference type="AlphaFoldDB" id="A0A4Q7AUA6"/>
<name>A0A4Q7AUA6_9GAMM</name>
<dbReference type="InterPro" id="IPR020288">
    <property type="entry name" value="Sheath_initiator"/>
</dbReference>
<proteinExistence type="predicted"/>
<reference evidence="1 2" key="1">
    <citation type="submission" date="2019-02" db="EMBL/GenBank/DDBJ databases">
        <title>The Batch Genome Submission of Acinetobacter spp. strains.</title>
        <authorList>
            <person name="Qin J."/>
            <person name="Hu Y."/>
            <person name="Ye H."/>
            <person name="Wei L."/>
            <person name="Feng Y."/>
            <person name="Zong Z."/>
        </authorList>
    </citation>
    <scope>NUCLEOTIDE SEQUENCE [LARGE SCALE GENOMIC DNA]</scope>
    <source>
        <strain evidence="1 2">WCHABo060081</strain>
    </source>
</reference>
<organism evidence="1 2">
    <name type="scientific">Acinetobacter bouvetii</name>
    <dbReference type="NCBI Taxonomy" id="202951"/>
    <lineage>
        <taxon>Bacteria</taxon>
        <taxon>Pseudomonadati</taxon>
        <taxon>Pseudomonadota</taxon>
        <taxon>Gammaproteobacteria</taxon>
        <taxon>Moraxellales</taxon>
        <taxon>Moraxellaceae</taxon>
        <taxon>Acinetobacter</taxon>
    </lineage>
</organism>
<dbReference type="Pfam" id="PF10934">
    <property type="entry name" value="Sheath_initiator"/>
    <property type="match status" value="1"/>
</dbReference>
<evidence type="ECO:0000313" key="1">
    <source>
        <dbReference type="EMBL" id="RZG63926.1"/>
    </source>
</evidence>
<dbReference type="EMBL" id="SGSU01000031">
    <property type="protein sequence ID" value="RZG63926.1"/>
    <property type="molecule type" value="Genomic_DNA"/>
</dbReference>
<sequence length="128" mass="14353">MRGAKASFFMRYRKLSSDGDYVFGAGKNDFLVNSPEAVAQAILTRLKLWLGEWFADTTDGTGWSQSIIGKHSKNLYELTLRQRVLETQGVVNIIGFQSSLNPDTRHLTVSMTVNTIYGEAYLNRDLTA</sequence>
<dbReference type="Proteomes" id="UP000293483">
    <property type="component" value="Unassembled WGS sequence"/>
</dbReference>
<accession>A0A4Q7AUA6</accession>
<comment type="caution">
    <text evidence="1">The sequence shown here is derived from an EMBL/GenBank/DDBJ whole genome shotgun (WGS) entry which is preliminary data.</text>
</comment>